<dbReference type="CDD" id="cd04301">
    <property type="entry name" value="NAT_SF"/>
    <property type="match status" value="1"/>
</dbReference>
<name>A0ABW3NDB9_9BACI</name>
<keyword evidence="3" id="KW-1185">Reference proteome</keyword>
<dbReference type="EMBL" id="JBHTKK010000005">
    <property type="protein sequence ID" value="MFD1065614.1"/>
    <property type="molecule type" value="Genomic_DNA"/>
</dbReference>
<dbReference type="PROSITE" id="PS51186">
    <property type="entry name" value="GNAT"/>
    <property type="match status" value="1"/>
</dbReference>
<evidence type="ECO:0000313" key="2">
    <source>
        <dbReference type="EMBL" id="MFD1065614.1"/>
    </source>
</evidence>
<comment type="caution">
    <text evidence="2">The sequence shown here is derived from an EMBL/GenBank/DDBJ whole genome shotgun (WGS) entry which is preliminary data.</text>
</comment>
<dbReference type="GO" id="GO:0016746">
    <property type="term" value="F:acyltransferase activity"/>
    <property type="evidence" value="ECO:0007669"/>
    <property type="project" value="UniProtKB-KW"/>
</dbReference>
<feature type="domain" description="N-acetyltransferase" evidence="1">
    <location>
        <begin position="8"/>
        <end position="160"/>
    </location>
</feature>
<dbReference type="SUPFAM" id="SSF55729">
    <property type="entry name" value="Acyl-CoA N-acyltransferases (Nat)"/>
    <property type="match status" value="1"/>
</dbReference>
<organism evidence="2 3">
    <name type="scientific">Oceanobacillus locisalsi</name>
    <dbReference type="NCBI Taxonomy" id="546107"/>
    <lineage>
        <taxon>Bacteria</taxon>
        <taxon>Bacillati</taxon>
        <taxon>Bacillota</taxon>
        <taxon>Bacilli</taxon>
        <taxon>Bacillales</taxon>
        <taxon>Bacillaceae</taxon>
        <taxon>Oceanobacillus</taxon>
    </lineage>
</organism>
<dbReference type="Gene3D" id="3.40.630.30">
    <property type="match status" value="1"/>
</dbReference>
<proteinExistence type="predicted"/>
<dbReference type="InterPro" id="IPR000182">
    <property type="entry name" value="GNAT_dom"/>
</dbReference>
<keyword evidence="2" id="KW-0012">Acyltransferase</keyword>
<protein>
    <submittedName>
        <fullName evidence="2">GNAT family N-acetyltransferase</fullName>
        <ecNumber evidence="2">2.3.1.-</ecNumber>
    </submittedName>
</protein>
<dbReference type="InterPro" id="IPR016181">
    <property type="entry name" value="Acyl_CoA_acyltransferase"/>
</dbReference>
<evidence type="ECO:0000313" key="3">
    <source>
        <dbReference type="Proteomes" id="UP001597041"/>
    </source>
</evidence>
<gene>
    <name evidence="2" type="ORF">ACFQ19_06215</name>
</gene>
<dbReference type="Pfam" id="PF13508">
    <property type="entry name" value="Acetyltransf_7"/>
    <property type="match status" value="1"/>
</dbReference>
<keyword evidence="2" id="KW-0808">Transferase</keyword>
<accession>A0ABW3NDB9</accession>
<dbReference type="RefSeq" id="WP_379591208.1">
    <property type="nucleotide sequence ID" value="NZ_JBHTKK010000005.1"/>
</dbReference>
<evidence type="ECO:0000259" key="1">
    <source>
        <dbReference type="PROSITE" id="PS51186"/>
    </source>
</evidence>
<sequence>MQQKKYYLETVNPTNINSKVLHNYLLQDFDRIELLPRFVLNRNLKKGVMKAVYLTDGQEKYGYAIYQQVAAFDGIFISYLAVRSKHRGSGLGSELMRQLKSLSANGILLEVEDPDKAKGEQDYTNRLRRIQFYERNGLHLNPNIKINSFFVPLRMMSNVDKIDDYDITFYRQLYNRIWRWPLGSVFVRKYT</sequence>
<dbReference type="Proteomes" id="UP001597041">
    <property type="component" value="Unassembled WGS sequence"/>
</dbReference>
<reference evidence="3" key="1">
    <citation type="journal article" date="2019" name="Int. J. Syst. Evol. Microbiol.">
        <title>The Global Catalogue of Microorganisms (GCM) 10K type strain sequencing project: providing services to taxonomists for standard genome sequencing and annotation.</title>
        <authorList>
            <consortium name="The Broad Institute Genomics Platform"/>
            <consortium name="The Broad Institute Genome Sequencing Center for Infectious Disease"/>
            <person name="Wu L."/>
            <person name="Ma J."/>
        </authorList>
    </citation>
    <scope>NUCLEOTIDE SEQUENCE [LARGE SCALE GENOMIC DNA]</scope>
    <source>
        <strain evidence="3">CCUG 56608</strain>
    </source>
</reference>
<dbReference type="EC" id="2.3.1.-" evidence="2"/>